<evidence type="ECO:0000259" key="2">
    <source>
        <dbReference type="PROSITE" id="PS50086"/>
    </source>
</evidence>
<accession>A0AAJ0CIZ5</accession>
<dbReference type="AlphaFoldDB" id="A0AAJ0CIZ5"/>
<feature type="compositionally biased region" description="Polar residues" evidence="1">
    <location>
        <begin position="82"/>
        <end position="104"/>
    </location>
</feature>
<evidence type="ECO:0000256" key="1">
    <source>
        <dbReference type="SAM" id="MobiDB-lite"/>
    </source>
</evidence>
<dbReference type="InterPro" id="IPR050302">
    <property type="entry name" value="Rab_GAP_TBC_domain"/>
</dbReference>
<dbReference type="SMART" id="SM00164">
    <property type="entry name" value="TBC"/>
    <property type="match status" value="1"/>
</dbReference>
<feature type="compositionally biased region" description="Polar residues" evidence="1">
    <location>
        <begin position="1"/>
        <end position="23"/>
    </location>
</feature>
<dbReference type="Pfam" id="PF00566">
    <property type="entry name" value="RabGAP-TBC"/>
    <property type="match status" value="2"/>
</dbReference>
<feature type="region of interest" description="Disordered" evidence="1">
    <location>
        <begin position="600"/>
        <end position="620"/>
    </location>
</feature>
<sequence length="865" mass="95999">MQLSIHTVSRNKTSQSPDVSSLRASPLWDSPSHGSHLLYQSPFPGSSSPQSVHTEETPSHDPQSVATIAVSPIIRRHCSVRTSASESCDTSPSRLIQGTPSLPRSCSPKDIPAFENFSKPRNRTTRQVVRPHNLRRSISDISRPGHMHDSTKCFVAPASPSSQLYLCQQPTSPSAFSVKSCSACISTHLGNEEPAEPKRHRAGDALDSSTLAPYSIPVDLKYPEDPFPAFLAGYGSDRTASWMSGDELRSGVRPQLSSSSIPCTAVTEHSSVLAEDCPVTPKNTDEASLLDVLALYEEGFADDEDGNVLKFDRRKSGENLASKPISAINLSELDGQLFPADSSGDATVPFVECFIESPLRANHSTTDAENSQSITTDNDTATCPSVIAMNKKVVTCRPQKPVPAKSLDPEASIEYPTTGAIETAKTALSTRFGLNPSPFIVAPALEQPVFMPVEPENFGLRDRYGFKKANQYIDGKQYDVWNAEYSIYMARRRSKWVIYLQDCALLTDRPVQFPPPSAKTKKFVRKGIPPDWRGAAWFYYAGGPEILARQAGVYESLLEKPTKRADVEAIERDLYRTFPENIHFDPSPRFESIVPSAETGQATTHGFSDDESISRPRSATLSEPPVITSLRRVLHAFSVYHPSVGYCQGLNFLAGLLLLFMETEEQCFWLLTVITIEYFPETHNRGLEGSRVDLGVVMAELREKMPSIWDKVGSDIEHPSADKSSTSRYLREATQKLAEFFHRRKQPNICTDRLPPITLCMTAWFMSCYIGTLPIETTLRVWDVLFYEGSKTVFQVALAILKSGESEINAVNDPMEMLGVVQAMPRRMLDPNTLMKTCFKRRTGFEYLSQGAIDKRRQEVRETGI</sequence>
<dbReference type="Gene3D" id="1.10.472.80">
    <property type="entry name" value="Ypt/Rab-GAP domain of gyp1p, domain 3"/>
    <property type="match status" value="1"/>
</dbReference>
<dbReference type="Gene3D" id="1.10.8.270">
    <property type="entry name" value="putative rabgap domain of human tbc1 domain family member 14 like domains"/>
    <property type="match status" value="1"/>
</dbReference>
<feature type="domain" description="Rab-GAP TBC" evidence="2">
    <location>
        <begin position="527"/>
        <end position="789"/>
    </location>
</feature>
<comment type="caution">
    <text evidence="3">The sequence shown here is derived from an EMBL/GenBank/DDBJ whole genome shotgun (WGS) entry which is preliminary data.</text>
</comment>
<dbReference type="SUPFAM" id="SSF47923">
    <property type="entry name" value="Ypt/Rab-GAP domain of gyp1p"/>
    <property type="match status" value="2"/>
</dbReference>
<reference evidence="3" key="1">
    <citation type="submission" date="2023-06" db="EMBL/GenBank/DDBJ databases">
        <title>Conoideocrella luteorostrata (Hypocreales: Clavicipitaceae), a potential biocontrol fungus for elongate hemlock scale in United States Christmas tree production areas.</title>
        <authorList>
            <person name="Barrett H."/>
            <person name="Lovett B."/>
            <person name="Macias A.M."/>
            <person name="Stajich J.E."/>
            <person name="Kasson M.T."/>
        </authorList>
    </citation>
    <scope>NUCLEOTIDE SEQUENCE</scope>
    <source>
        <strain evidence="3">ARSEF 14590</strain>
    </source>
</reference>
<dbReference type="PANTHER" id="PTHR47219">
    <property type="entry name" value="RAB GTPASE-ACTIVATING PROTEIN 1-LIKE"/>
    <property type="match status" value="1"/>
</dbReference>
<feature type="region of interest" description="Disordered" evidence="1">
    <location>
        <begin position="82"/>
        <end position="117"/>
    </location>
</feature>
<dbReference type="GO" id="GO:0031267">
    <property type="term" value="F:small GTPase binding"/>
    <property type="evidence" value="ECO:0007669"/>
    <property type="project" value="TreeGrafter"/>
</dbReference>
<dbReference type="Proteomes" id="UP001251528">
    <property type="component" value="Unassembled WGS sequence"/>
</dbReference>
<dbReference type="InterPro" id="IPR000195">
    <property type="entry name" value="Rab-GAP-TBC_dom"/>
</dbReference>
<dbReference type="InterPro" id="IPR035969">
    <property type="entry name" value="Rab-GAP_TBC_sf"/>
</dbReference>
<dbReference type="PANTHER" id="PTHR47219:SF20">
    <property type="entry name" value="TBC1 DOMAIN FAMILY MEMBER 2B"/>
    <property type="match status" value="1"/>
</dbReference>
<dbReference type="EMBL" id="JASWJB010000250">
    <property type="protein sequence ID" value="KAK2592713.1"/>
    <property type="molecule type" value="Genomic_DNA"/>
</dbReference>
<gene>
    <name evidence="3" type="ORF">QQS21_009588</name>
</gene>
<feature type="region of interest" description="Disordered" evidence="1">
    <location>
        <begin position="1"/>
        <end position="65"/>
    </location>
</feature>
<dbReference type="PROSITE" id="PS50086">
    <property type="entry name" value="TBC_RABGAP"/>
    <property type="match status" value="1"/>
</dbReference>
<dbReference type="GO" id="GO:0005096">
    <property type="term" value="F:GTPase activator activity"/>
    <property type="evidence" value="ECO:0007669"/>
    <property type="project" value="TreeGrafter"/>
</dbReference>
<organism evidence="3 4">
    <name type="scientific">Conoideocrella luteorostrata</name>
    <dbReference type="NCBI Taxonomy" id="1105319"/>
    <lineage>
        <taxon>Eukaryota</taxon>
        <taxon>Fungi</taxon>
        <taxon>Dikarya</taxon>
        <taxon>Ascomycota</taxon>
        <taxon>Pezizomycotina</taxon>
        <taxon>Sordariomycetes</taxon>
        <taxon>Hypocreomycetidae</taxon>
        <taxon>Hypocreales</taxon>
        <taxon>Clavicipitaceae</taxon>
        <taxon>Conoideocrella</taxon>
    </lineage>
</organism>
<name>A0AAJ0CIZ5_9HYPO</name>
<feature type="compositionally biased region" description="Low complexity" evidence="1">
    <location>
        <begin position="40"/>
        <end position="51"/>
    </location>
</feature>
<keyword evidence="4" id="KW-1185">Reference proteome</keyword>
<protein>
    <recommendedName>
        <fullName evidence="2">Rab-GAP TBC domain-containing protein</fullName>
    </recommendedName>
</protein>
<proteinExistence type="predicted"/>
<evidence type="ECO:0000313" key="4">
    <source>
        <dbReference type="Proteomes" id="UP001251528"/>
    </source>
</evidence>
<evidence type="ECO:0000313" key="3">
    <source>
        <dbReference type="EMBL" id="KAK2592713.1"/>
    </source>
</evidence>